<name>A0A6G1LFM0_9PEZI</name>
<dbReference type="Proteomes" id="UP000799436">
    <property type="component" value="Unassembled WGS sequence"/>
</dbReference>
<feature type="region of interest" description="Disordered" evidence="1">
    <location>
        <begin position="642"/>
        <end position="671"/>
    </location>
</feature>
<sequence>MSSFLGTAVKWVGGKALGVRDEEASDRRRLRKFQQEIKEAEERQRQKSFERDLLQEMRPGRMVRDPEWERVTPLTAHGLQENQHPQPKTPQPKSSRKVPTEEEAAATPKEFRRWSSESLVSHMSDFVILETSDGDSPASSEYGSPASLAQAPSEPRFSLTRFSDSVHYTPDRAKPRRQYFTLPPLPKTTDWGNIEPPKELPILQHDTIWHTNRPSNTLGPDSKDMRGIGRFKLWDKIDREEVRKRLLEDIKGPNAVMIFGPGNMGGPHHPLETTYYLRCIEMVEEKIQSGEMSPDEKGPLLFQLWHQLQIDLLPSLASARYKLGVGRYSSTVTDDGCIVTTGFGPAFGVEKLSSKELRALALERANNDLAQEDLIDRPLSPSKRPGRRVTFDADLLDPPERRKLVAARELRRSLSDLTHVEKEAIAARYAAQDAEDAVEFDDDCISEASSEMSYDTESDCSGYGLSPLTRAPSRELSQPAKGILKVGSRPVSPAPSYELEFGVYKPVSTSSGQVVRKPTLAMSKSFSAHMEAEYRFAKLEKAGVLKPVNSDDFIITENDSSSPTSPYAAGAIGYVNNMAATGDALANDHNDGVEFALAAASLNSRRNSSDSAVAMPSNNKSLPSTSPLPPAIKQILPEQVMQQISDEASVSPKTIKPKPKSKGARVSFSSQTSVRRFTDEELVSSLKRNI</sequence>
<feature type="region of interest" description="Disordered" evidence="1">
    <location>
        <begin position="131"/>
        <end position="156"/>
    </location>
</feature>
<gene>
    <name evidence="2" type="ORF">EJ03DRAFT_21937</name>
</gene>
<feature type="region of interest" description="Disordered" evidence="1">
    <location>
        <begin position="39"/>
        <end position="112"/>
    </location>
</feature>
<feature type="compositionally biased region" description="Basic and acidic residues" evidence="1">
    <location>
        <begin position="39"/>
        <end position="70"/>
    </location>
</feature>
<evidence type="ECO:0000313" key="2">
    <source>
        <dbReference type="EMBL" id="KAF2771687.1"/>
    </source>
</evidence>
<organism evidence="2 3">
    <name type="scientific">Teratosphaeria nubilosa</name>
    <dbReference type="NCBI Taxonomy" id="161662"/>
    <lineage>
        <taxon>Eukaryota</taxon>
        <taxon>Fungi</taxon>
        <taxon>Dikarya</taxon>
        <taxon>Ascomycota</taxon>
        <taxon>Pezizomycotina</taxon>
        <taxon>Dothideomycetes</taxon>
        <taxon>Dothideomycetidae</taxon>
        <taxon>Mycosphaerellales</taxon>
        <taxon>Teratosphaeriaceae</taxon>
        <taxon>Teratosphaeria</taxon>
    </lineage>
</organism>
<evidence type="ECO:0000256" key="1">
    <source>
        <dbReference type="SAM" id="MobiDB-lite"/>
    </source>
</evidence>
<reference evidence="2" key="1">
    <citation type="journal article" date="2020" name="Stud. Mycol.">
        <title>101 Dothideomycetes genomes: a test case for predicting lifestyles and emergence of pathogens.</title>
        <authorList>
            <person name="Haridas S."/>
            <person name="Albert R."/>
            <person name="Binder M."/>
            <person name="Bloem J."/>
            <person name="Labutti K."/>
            <person name="Salamov A."/>
            <person name="Andreopoulos B."/>
            <person name="Baker S."/>
            <person name="Barry K."/>
            <person name="Bills G."/>
            <person name="Bluhm B."/>
            <person name="Cannon C."/>
            <person name="Castanera R."/>
            <person name="Culley D."/>
            <person name="Daum C."/>
            <person name="Ezra D."/>
            <person name="Gonzalez J."/>
            <person name="Henrissat B."/>
            <person name="Kuo A."/>
            <person name="Liang C."/>
            <person name="Lipzen A."/>
            <person name="Lutzoni F."/>
            <person name="Magnuson J."/>
            <person name="Mondo S."/>
            <person name="Nolan M."/>
            <person name="Ohm R."/>
            <person name="Pangilinan J."/>
            <person name="Park H.-J."/>
            <person name="Ramirez L."/>
            <person name="Alfaro M."/>
            <person name="Sun H."/>
            <person name="Tritt A."/>
            <person name="Yoshinaga Y."/>
            <person name="Zwiers L.-H."/>
            <person name="Turgeon B."/>
            <person name="Goodwin S."/>
            <person name="Spatafora J."/>
            <person name="Crous P."/>
            <person name="Grigoriev I."/>
        </authorList>
    </citation>
    <scope>NUCLEOTIDE SEQUENCE</scope>
    <source>
        <strain evidence="2">CBS 116005</strain>
    </source>
</reference>
<feature type="compositionally biased region" description="Polar residues" evidence="1">
    <location>
        <begin position="616"/>
        <end position="625"/>
    </location>
</feature>
<feature type="region of interest" description="Disordered" evidence="1">
    <location>
        <begin position="606"/>
        <end position="627"/>
    </location>
</feature>
<keyword evidence="3" id="KW-1185">Reference proteome</keyword>
<proteinExistence type="predicted"/>
<accession>A0A6G1LFM0</accession>
<dbReference type="OrthoDB" id="10328518at2759"/>
<evidence type="ECO:0000313" key="3">
    <source>
        <dbReference type="Proteomes" id="UP000799436"/>
    </source>
</evidence>
<protein>
    <submittedName>
        <fullName evidence="2">Uncharacterized protein</fullName>
    </submittedName>
</protein>
<dbReference type="EMBL" id="ML995818">
    <property type="protein sequence ID" value="KAF2771687.1"/>
    <property type="molecule type" value="Genomic_DNA"/>
</dbReference>
<dbReference type="AlphaFoldDB" id="A0A6G1LFM0"/>